<evidence type="ECO:0000256" key="1">
    <source>
        <dbReference type="SAM" id="Coils"/>
    </source>
</evidence>
<sequence length="129" mass="14883">TKSARRALKKESDGRHTDAIVQAAFLEKHKEAGLLDTLLEETLDKLHLIQERLVDETTSESDCEEIGTSLFDWRLVEDTLANFQAAIENQIRESEERWRQLKEEIELLQDLNLVLPASVKFHFDFSLSS</sequence>
<dbReference type="Ensembl" id="ENSMMST00000017900.1">
    <property type="protein sequence ID" value="ENSMMSP00000016186.1"/>
    <property type="gene ID" value="ENSMMSG00000012330.1"/>
</dbReference>
<organism evidence="2 3">
    <name type="scientific">Moschus moschiferus</name>
    <name type="common">Siberian musk deer</name>
    <name type="synonym">Moschus sibiricus</name>
    <dbReference type="NCBI Taxonomy" id="68415"/>
    <lineage>
        <taxon>Eukaryota</taxon>
        <taxon>Metazoa</taxon>
        <taxon>Chordata</taxon>
        <taxon>Craniata</taxon>
        <taxon>Vertebrata</taxon>
        <taxon>Euteleostomi</taxon>
        <taxon>Mammalia</taxon>
        <taxon>Eutheria</taxon>
        <taxon>Laurasiatheria</taxon>
        <taxon>Artiodactyla</taxon>
        <taxon>Ruminantia</taxon>
        <taxon>Pecora</taxon>
        <taxon>Moschidae</taxon>
        <taxon>Moschus</taxon>
    </lineage>
</organism>
<keyword evidence="1" id="KW-0175">Coiled coil</keyword>
<name>A0A8C6DGR9_MOSMO</name>
<reference evidence="2" key="2">
    <citation type="submission" date="2025-09" db="UniProtKB">
        <authorList>
            <consortium name="Ensembl"/>
        </authorList>
    </citation>
    <scope>IDENTIFICATION</scope>
</reference>
<accession>A0A8C6DGR9</accession>
<proteinExistence type="predicted"/>
<dbReference type="GeneTree" id="ENSGT00960000190393"/>
<keyword evidence="3" id="KW-1185">Reference proteome</keyword>
<dbReference type="Proteomes" id="UP000694544">
    <property type="component" value="Unplaced"/>
</dbReference>
<feature type="coiled-coil region" evidence="1">
    <location>
        <begin position="84"/>
        <end position="111"/>
    </location>
</feature>
<protein>
    <submittedName>
        <fullName evidence="2">Uncharacterized protein</fullName>
    </submittedName>
</protein>
<reference evidence="2" key="1">
    <citation type="submission" date="2025-08" db="UniProtKB">
        <authorList>
            <consortium name="Ensembl"/>
        </authorList>
    </citation>
    <scope>IDENTIFICATION</scope>
</reference>
<evidence type="ECO:0000313" key="3">
    <source>
        <dbReference type="Proteomes" id="UP000694544"/>
    </source>
</evidence>
<evidence type="ECO:0000313" key="2">
    <source>
        <dbReference type="Ensembl" id="ENSMMSP00000016186.1"/>
    </source>
</evidence>
<dbReference type="AlphaFoldDB" id="A0A8C6DGR9"/>